<dbReference type="PANTHER" id="PTHR35841">
    <property type="entry name" value="PHOSPHONATES-BINDING PERIPLASMIC PROTEIN"/>
    <property type="match status" value="1"/>
</dbReference>
<dbReference type="EMBL" id="JAPRAT010000004">
    <property type="protein sequence ID" value="MCZ0702293.1"/>
    <property type="molecule type" value="Genomic_DNA"/>
</dbReference>
<reference evidence="5" key="1">
    <citation type="submission" date="2022-11" db="EMBL/GenBank/DDBJ databases">
        <title>WGS of Natronobacillus azotifigens 24KS-1, an anaerobic diazotrophic haloalkaliphile from soda-rich habitats.</title>
        <authorList>
            <person name="Sorokin D.Y."/>
            <person name="Merkel A.Y."/>
        </authorList>
    </citation>
    <scope>NUCLEOTIDE SEQUENCE</scope>
    <source>
        <strain evidence="5">24KS-1</strain>
    </source>
</reference>
<evidence type="ECO:0000256" key="4">
    <source>
        <dbReference type="SAM" id="SignalP"/>
    </source>
</evidence>
<evidence type="ECO:0000256" key="1">
    <source>
        <dbReference type="ARBA" id="ARBA00007162"/>
    </source>
</evidence>
<dbReference type="Gene3D" id="3.40.190.10">
    <property type="entry name" value="Periplasmic binding protein-like II"/>
    <property type="match status" value="2"/>
</dbReference>
<dbReference type="GO" id="GO:0043190">
    <property type="term" value="C:ATP-binding cassette (ABC) transporter complex"/>
    <property type="evidence" value="ECO:0007669"/>
    <property type="project" value="InterPro"/>
</dbReference>
<dbReference type="PROSITE" id="PS51257">
    <property type="entry name" value="PROKAR_LIPOPROTEIN"/>
    <property type="match status" value="1"/>
</dbReference>
<evidence type="ECO:0000256" key="2">
    <source>
        <dbReference type="ARBA" id="ARBA00022729"/>
    </source>
</evidence>
<dbReference type="InterPro" id="IPR005770">
    <property type="entry name" value="PhnD"/>
</dbReference>
<feature type="chain" id="PRO_5039945353" evidence="4">
    <location>
        <begin position="27"/>
        <end position="333"/>
    </location>
</feature>
<dbReference type="GO" id="GO:0055085">
    <property type="term" value="P:transmembrane transport"/>
    <property type="evidence" value="ECO:0007669"/>
    <property type="project" value="InterPro"/>
</dbReference>
<dbReference type="CDD" id="cd01071">
    <property type="entry name" value="PBP2_PhnD_like"/>
    <property type="match status" value="1"/>
</dbReference>
<evidence type="ECO:0000313" key="6">
    <source>
        <dbReference type="Proteomes" id="UP001084197"/>
    </source>
</evidence>
<accession>A0A9J6R9L3</accession>
<dbReference type="NCBIfam" id="TIGR01098">
    <property type="entry name" value="3A0109s03R"/>
    <property type="match status" value="1"/>
</dbReference>
<dbReference type="AlphaFoldDB" id="A0A9J6R9L3"/>
<dbReference type="SUPFAM" id="SSF53850">
    <property type="entry name" value="Periplasmic binding protein-like II"/>
    <property type="match status" value="1"/>
</dbReference>
<keyword evidence="6" id="KW-1185">Reference proteome</keyword>
<name>A0A9J6R9L3_9BACI</name>
<dbReference type="RefSeq" id="WP_268779060.1">
    <property type="nucleotide sequence ID" value="NZ_JAPRAT010000004.1"/>
</dbReference>
<proteinExistence type="inferred from homology"/>
<comment type="similarity">
    <text evidence="1">Belongs to the phosphate/phosphite/phosphonate binding protein family.</text>
</comment>
<dbReference type="Proteomes" id="UP001084197">
    <property type="component" value="Unassembled WGS sequence"/>
</dbReference>
<feature type="signal peptide" evidence="4">
    <location>
        <begin position="1"/>
        <end position="26"/>
    </location>
</feature>
<comment type="caution">
    <text evidence="5">The sequence shown here is derived from an EMBL/GenBank/DDBJ whole genome shotgun (WGS) entry which is preliminary data.</text>
</comment>
<gene>
    <name evidence="5" type="ORF">OWO01_03585</name>
</gene>
<protein>
    <submittedName>
        <fullName evidence="5">Phosphate/phosphite/phosphonate ABC transporter substrate-binding protein</fullName>
    </submittedName>
</protein>
<keyword evidence="2 4" id="KW-0732">Signal</keyword>
<dbReference type="Pfam" id="PF12974">
    <property type="entry name" value="Phosphonate-bd"/>
    <property type="match status" value="1"/>
</dbReference>
<dbReference type="PANTHER" id="PTHR35841:SF1">
    <property type="entry name" value="PHOSPHONATES-BINDING PERIPLASMIC PROTEIN"/>
    <property type="match status" value="1"/>
</dbReference>
<sequence length="333" mass="36573">MKMLKLGMLMVLFIFLLAACTNEAEAPSTVEDQESNNSNAVENVNEEEADDRADWPEKFVFGILPTEDQAVLASRFDSMTTYLEQTLGIDVELFFGTNYTALIEAMANGHLHASSFGSFSYLVANERANGEAFATPIREEGGTLDDIYYYAQMITLEETGIDSLADVEGRTVAYADPASTSGHLFPKAMLINELGLTLDNVDEFPSHVVFSGSHEASLYSVLNGDVDVAGVCSTCIERVFERVEDHPNFSQLKVFHESEPIPGSTYVIQGDLPQSFKDAIAEAFYAMIDDEVGREFLIGTDYLGGFIPITHDEFQVVADTAEALNMSPEDLLN</sequence>
<organism evidence="5 6">
    <name type="scientific">Natronobacillus azotifigens</name>
    <dbReference type="NCBI Taxonomy" id="472978"/>
    <lineage>
        <taxon>Bacteria</taxon>
        <taxon>Bacillati</taxon>
        <taxon>Bacillota</taxon>
        <taxon>Bacilli</taxon>
        <taxon>Bacillales</taxon>
        <taxon>Bacillaceae</taxon>
        <taxon>Natronobacillus</taxon>
    </lineage>
</organism>
<feature type="region of interest" description="Disordered" evidence="3">
    <location>
        <begin position="27"/>
        <end position="51"/>
    </location>
</feature>
<evidence type="ECO:0000313" key="5">
    <source>
        <dbReference type="EMBL" id="MCZ0702293.1"/>
    </source>
</evidence>
<evidence type="ECO:0000256" key="3">
    <source>
        <dbReference type="SAM" id="MobiDB-lite"/>
    </source>
</evidence>